<feature type="region of interest" description="Disordered" evidence="8">
    <location>
        <begin position="140"/>
        <end position="186"/>
    </location>
</feature>
<dbReference type="GO" id="GO:0030286">
    <property type="term" value="C:dynein complex"/>
    <property type="evidence" value="ECO:0007669"/>
    <property type="project" value="UniProtKB-KW"/>
</dbReference>
<feature type="region of interest" description="Disordered" evidence="8">
    <location>
        <begin position="392"/>
        <end position="445"/>
    </location>
</feature>
<keyword evidence="3" id="KW-0493">Microtubule</keyword>
<feature type="compositionally biased region" description="Low complexity" evidence="8">
    <location>
        <begin position="141"/>
        <end position="157"/>
    </location>
</feature>
<evidence type="ECO:0000256" key="2">
    <source>
        <dbReference type="ARBA" id="ARBA00022490"/>
    </source>
</evidence>
<reference evidence="10 11" key="1">
    <citation type="submission" date="2020-08" db="EMBL/GenBank/DDBJ databases">
        <authorList>
            <person name="Hejnol A."/>
        </authorList>
    </citation>
    <scope>NUCLEOTIDE SEQUENCE [LARGE SCALE GENOMIC DNA]</scope>
</reference>
<dbReference type="AlphaFoldDB" id="A0A7I8W3Q4"/>
<evidence type="ECO:0000256" key="5">
    <source>
        <dbReference type="ARBA" id="ARBA00023054"/>
    </source>
</evidence>
<feature type="domain" description="CAP-Gly" evidence="9">
    <location>
        <begin position="332"/>
        <end position="366"/>
    </location>
</feature>
<dbReference type="Proteomes" id="UP000549394">
    <property type="component" value="Unassembled WGS sequence"/>
</dbReference>
<evidence type="ECO:0000256" key="3">
    <source>
        <dbReference type="ARBA" id="ARBA00022701"/>
    </source>
</evidence>
<feature type="coiled-coil region" evidence="7">
    <location>
        <begin position="75"/>
        <end position="102"/>
    </location>
</feature>
<dbReference type="PANTHER" id="PTHR18916:SF6">
    <property type="entry name" value="DYNACTIN SUBUNIT 1"/>
    <property type="match status" value="1"/>
</dbReference>
<dbReference type="GO" id="GO:0005874">
    <property type="term" value="C:microtubule"/>
    <property type="evidence" value="ECO:0007669"/>
    <property type="project" value="UniProtKB-KW"/>
</dbReference>
<keyword evidence="2" id="KW-0963">Cytoplasm</keyword>
<feature type="region of interest" description="Disordered" evidence="8">
    <location>
        <begin position="105"/>
        <end position="125"/>
    </location>
</feature>
<dbReference type="SUPFAM" id="SSF74924">
    <property type="entry name" value="Cap-Gly domain"/>
    <property type="match status" value="1"/>
</dbReference>
<proteinExistence type="predicted"/>
<name>A0A7I8W3Q4_9ANNE</name>
<keyword evidence="5 7" id="KW-0175">Coiled coil</keyword>
<organism evidence="10 11">
    <name type="scientific">Dimorphilus gyrociliatus</name>
    <dbReference type="NCBI Taxonomy" id="2664684"/>
    <lineage>
        <taxon>Eukaryota</taxon>
        <taxon>Metazoa</taxon>
        <taxon>Spiralia</taxon>
        <taxon>Lophotrochozoa</taxon>
        <taxon>Annelida</taxon>
        <taxon>Polychaeta</taxon>
        <taxon>Polychaeta incertae sedis</taxon>
        <taxon>Dinophilidae</taxon>
        <taxon>Dimorphilus</taxon>
    </lineage>
</organism>
<evidence type="ECO:0000313" key="10">
    <source>
        <dbReference type="EMBL" id="CAD5122827.1"/>
    </source>
</evidence>
<evidence type="ECO:0000256" key="7">
    <source>
        <dbReference type="SAM" id="Coils"/>
    </source>
</evidence>
<evidence type="ECO:0000256" key="4">
    <source>
        <dbReference type="ARBA" id="ARBA00023017"/>
    </source>
</evidence>
<feature type="coiled-coil region" evidence="7">
    <location>
        <begin position="200"/>
        <end position="227"/>
    </location>
</feature>
<dbReference type="Gene3D" id="2.30.30.190">
    <property type="entry name" value="CAP Gly-rich-like domain"/>
    <property type="match status" value="1"/>
</dbReference>
<evidence type="ECO:0000256" key="6">
    <source>
        <dbReference type="ARBA" id="ARBA00023212"/>
    </source>
</evidence>
<dbReference type="Pfam" id="PF01302">
    <property type="entry name" value="CAP_GLY"/>
    <property type="match status" value="1"/>
</dbReference>
<dbReference type="EMBL" id="CAJFCJ010000018">
    <property type="protein sequence ID" value="CAD5122827.1"/>
    <property type="molecule type" value="Genomic_DNA"/>
</dbReference>
<dbReference type="PROSITE" id="PS50245">
    <property type="entry name" value="CAP_GLY_2"/>
    <property type="match status" value="1"/>
</dbReference>
<evidence type="ECO:0000256" key="8">
    <source>
        <dbReference type="SAM" id="MobiDB-lite"/>
    </source>
</evidence>
<dbReference type="GO" id="GO:0005819">
    <property type="term" value="C:spindle"/>
    <property type="evidence" value="ECO:0007669"/>
    <property type="project" value="UniProtKB-SubCell"/>
</dbReference>
<dbReference type="InterPro" id="IPR036859">
    <property type="entry name" value="CAP-Gly_dom_sf"/>
</dbReference>
<gene>
    <name evidence="10" type="ORF">DGYR_LOCUS10577</name>
</gene>
<dbReference type="PANTHER" id="PTHR18916">
    <property type="entry name" value="DYNACTIN 1-RELATED MICROTUBULE-BINDING"/>
    <property type="match status" value="1"/>
</dbReference>
<comment type="caution">
    <text evidence="10">The sequence shown here is derived from an EMBL/GenBank/DDBJ whole genome shotgun (WGS) entry which is preliminary data.</text>
</comment>
<comment type="subcellular location">
    <subcellularLocation>
        <location evidence="1">Cytoplasm</location>
        <location evidence="1">Cytoskeleton</location>
        <location evidence="1">Spindle</location>
    </subcellularLocation>
</comment>
<keyword evidence="4" id="KW-0243">Dynein</keyword>
<dbReference type="SMART" id="SM01052">
    <property type="entry name" value="CAP_GLY"/>
    <property type="match status" value="1"/>
</dbReference>
<evidence type="ECO:0000313" key="11">
    <source>
        <dbReference type="Proteomes" id="UP000549394"/>
    </source>
</evidence>
<keyword evidence="6" id="KW-0206">Cytoskeleton</keyword>
<feature type="compositionally biased region" description="Polar residues" evidence="8">
    <location>
        <begin position="426"/>
        <end position="442"/>
    </location>
</feature>
<sequence>MSVKIEDKDKVHRGNAEVWKWIKRTESEASLAVNLGDEFQVGLTDLAEDKEIATKAVAFVVNASRKGIVKLCSEVGSIMKERQKLEKKIRCLKIQNSSLRRVLDNSVASSDSSSPAPQSCHTDSRSSLCCNRSDSGFLVDSPSPSSSFNRSHSVPSPVDDKSVRPNLLTVENEENHTRVHKKSLPEIVSSPDQNVVRVNARNLLEENLELKKMLHRANLEIERLKKLSRRRPSNQEIFFEDECQRSSDLDSPRSDNSFGAVAKPFSTTYPLQQTGAISTCICSSCAKLKNKSNSSIRDGPVKVGQRVTLKDQRWGIVKYVGHLEDTGEPNLLFIGVELKTTSGKNDGTFKNKRYFDCEPGTGIFVSVSDIIEVGDATAQAIPIIRRYSADYDDPTDSPFKNPSRKGYSLPMESSKSHQLKVEPKPSESSLRLCQSDGLTRSKSPVPEMHIIDMDLR</sequence>
<keyword evidence="11" id="KW-1185">Reference proteome</keyword>
<protein>
    <submittedName>
        <fullName evidence="10">DgyrCDS11231</fullName>
    </submittedName>
</protein>
<evidence type="ECO:0000259" key="9">
    <source>
        <dbReference type="PROSITE" id="PS50245"/>
    </source>
</evidence>
<dbReference type="OrthoDB" id="6150876at2759"/>
<feature type="compositionally biased region" description="Low complexity" evidence="8">
    <location>
        <begin position="106"/>
        <end position="119"/>
    </location>
</feature>
<accession>A0A7I8W3Q4</accession>
<evidence type="ECO:0000256" key="1">
    <source>
        <dbReference type="ARBA" id="ARBA00004186"/>
    </source>
</evidence>
<dbReference type="InterPro" id="IPR000938">
    <property type="entry name" value="CAP-Gly_domain"/>
</dbReference>